<dbReference type="Proteomes" id="UP000035681">
    <property type="component" value="Unplaced"/>
</dbReference>
<reference evidence="3" key="1">
    <citation type="submission" date="2015-08" db="UniProtKB">
        <authorList>
            <consortium name="WormBaseParasite"/>
        </authorList>
    </citation>
    <scope>IDENTIFICATION</scope>
</reference>
<accession>A0A0K0EE87</accession>
<keyword evidence="2" id="KW-1185">Reference proteome</keyword>
<dbReference type="AlphaFoldDB" id="A0A0K0EE87"/>
<feature type="chain" id="PRO_5005328144" evidence="1">
    <location>
        <begin position="20"/>
        <end position="490"/>
    </location>
</feature>
<feature type="signal peptide" evidence="1">
    <location>
        <begin position="1"/>
        <end position="19"/>
    </location>
</feature>
<dbReference type="WBParaSite" id="TCONS_00007023.p1">
    <property type="protein sequence ID" value="TCONS_00007023.p1"/>
    <property type="gene ID" value="XLOC_005102"/>
</dbReference>
<protein>
    <submittedName>
        <fullName evidence="4">ShKT domain-containing protein</fullName>
    </submittedName>
    <submittedName>
        <fullName evidence="3">TIL domain-containing protein</fullName>
    </submittedName>
</protein>
<organism evidence="3">
    <name type="scientific">Strongyloides stercoralis</name>
    <name type="common">Threadworm</name>
    <dbReference type="NCBI Taxonomy" id="6248"/>
    <lineage>
        <taxon>Eukaryota</taxon>
        <taxon>Metazoa</taxon>
        <taxon>Ecdysozoa</taxon>
        <taxon>Nematoda</taxon>
        <taxon>Chromadorea</taxon>
        <taxon>Rhabditida</taxon>
        <taxon>Tylenchina</taxon>
        <taxon>Panagrolaimomorpha</taxon>
        <taxon>Strongyloidoidea</taxon>
        <taxon>Strongyloididae</taxon>
        <taxon>Strongyloides</taxon>
    </lineage>
</organism>
<proteinExistence type="predicted"/>
<dbReference type="STRING" id="6248.A0A0K0EE87"/>
<evidence type="ECO:0000256" key="1">
    <source>
        <dbReference type="SAM" id="SignalP"/>
    </source>
</evidence>
<sequence>MFYQKLYTILLFYIFGINANTNEDCKFVCIQRCQTSCLAKSTIPSLCLNTCPTACNSACSNYLYVNQAQIAYLRPPMTIQTTTKAPLLPILDTNLFQPIVKKYNEIKNYLYQSPPNIGSEGKNINEIMKTNHTLNVCRDECLNLCESQCDPDNDDISNVCETLCKPFCSIRCGLLSKQFDLFSQSTCSSICAPNCNTICVIKEGLKKLISASNVPTVKAKEYVNEISNHLNPNVHYVKEVTTIKPSELVKNIKICVNQCVNRCSREISDLKKPFENQISKCYSPCENVCKNKKNVVGKKTCDILKCSQNCMYQCYGLKNKKINCESVCERTCDSMCMAPEAHRVSSHFQMMLKVDTLYKLDIMKNDCLSSCTNYSPKMASSIESNAWIDVCHKSCTSLDYERKRIMNVCSIGCQGQCKENCLYSDKGYAQCDPICKASCDNECGKNASKYKECEPNCLSTCNKTCKNKMSDFKCSISCYALCRNEACSKR</sequence>
<keyword evidence="1" id="KW-0732">Signal</keyword>
<evidence type="ECO:0000313" key="4">
    <source>
        <dbReference type="WBParaSite" id="TCONS_00007023.p1"/>
    </source>
</evidence>
<name>A0A0K0EE87_STRER</name>
<dbReference type="WBParaSite" id="SSTP_0000779900.1">
    <property type="protein sequence ID" value="SSTP_0000779900.1"/>
    <property type="gene ID" value="SSTP_0000779900"/>
</dbReference>
<evidence type="ECO:0000313" key="2">
    <source>
        <dbReference type="Proteomes" id="UP000035681"/>
    </source>
</evidence>
<evidence type="ECO:0000313" key="3">
    <source>
        <dbReference type="WBParaSite" id="SSTP_0000779900.1"/>
    </source>
</evidence>